<feature type="region of interest" description="Disordered" evidence="1">
    <location>
        <begin position="52"/>
        <end position="73"/>
    </location>
</feature>
<protein>
    <submittedName>
        <fullName evidence="2">Uncharacterized protein</fullName>
    </submittedName>
</protein>
<name>A0A7J6WWZ8_THATH</name>
<evidence type="ECO:0000313" key="3">
    <source>
        <dbReference type="Proteomes" id="UP000554482"/>
    </source>
</evidence>
<organism evidence="2 3">
    <name type="scientific">Thalictrum thalictroides</name>
    <name type="common">Rue-anemone</name>
    <name type="synonym">Anemone thalictroides</name>
    <dbReference type="NCBI Taxonomy" id="46969"/>
    <lineage>
        <taxon>Eukaryota</taxon>
        <taxon>Viridiplantae</taxon>
        <taxon>Streptophyta</taxon>
        <taxon>Embryophyta</taxon>
        <taxon>Tracheophyta</taxon>
        <taxon>Spermatophyta</taxon>
        <taxon>Magnoliopsida</taxon>
        <taxon>Ranunculales</taxon>
        <taxon>Ranunculaceae</taxon>
        <taxon>Thalictroideae</taxon>
        <taxon>Thalictrum</taxon>
    </lineage>
</organism>
<dbReference type="AlphaFoldDB" id="A0A7J6WWZ8"/>
<gene>
    <name evidence="2" type="ORF">FRX31_008455</name>
</gene>
<evidence type="ECO:0000313" key="2">
    <source>
        <dbReference type="EMBL" id="KAF5201959.1"/>
    </source>
</evidence>
<dbReference type="PANTHER" id="PTHR46713:SF12">
    <property type="entry name" value="PUB DOMAIN-CONTAINING PROTEIN"/>
    <property type="match status" value="1"/>
</dbReference>
<keyword evidence="3" id="KW-1185">Reference proteome</keyword>
<dbReference type="Proteomes" id="UP000554482">
    <property type="component" value="Unassembled WGS sequence"/>
</dbReference>
<sequence length="134" mass="15750">MDHDPPYTPPYLLFGKALHTINSITCYQVPVSANADAPNTSLTKEEKKIKAQELREHARKKKEEEKRMEREREKERIRYTGLAVKRKKRKSEEQGRKFVRNLKKIRQKEGGNLNCNQRILQFQNLPTSCARKEG</sequence>
<proteinExistence type="predicted"/>
<dbReference type="PANTHER" id="PTHR46713">
    <property type="entry name" value="F13M7.16 PROTEIN"/>
    <property type="match status" value="1"/>
</dbReference>
<reference evidence="2 3" key="1">
    <citation type="submission" date="2020-06" db="EMBL/GenBank/DDBJ databases">
        <title>Transcriptomic and genomic resources for Thalictrum thalictroides and T. hernandezii: Facilitating candidate gene discovery in an emerging model plant lineage.</title>
        <authorList>
            <person name="Arias T."/>
            <person name="Riano-Pachon D.M."/>
            <person name="Di Stilio V.S."/>
        </authorList>
    </citation>
    <scope>NUCLEOTIDE SEQUENCE [LARGE SCALE GENOMIC DNA]</scope>
    <source>
        <strain evidence="3">cv. WT478/WT964</strain>
        <tissue evidence="2">Leaves</tissue>
    </source>
</reference>
<comment type="caution">
    <text evidence="2">The sequence shown here is derived from an EMBL/GenBank/DDBJ whole genome shotgun (WGS) entry which is preliminary data.</text>
</comment>
<dbReference type="EMBL" id="JABWDY010008759">
    <property type="protein sequence ID" value="KAF5201959.1"/>
    <property type="molecule type" value="Genomic_DNA"/>
</dbReference>
<accession>A0A7J6WWZ8</accession>
<evidence type="ECO:0000256" key="1">
    <source>
        <dbReference type="SAM" id="MobiDB-lite"/>
    </source>
</evidence>